<dbReference type="Proteomes" id="UP001050808">
    <property type="component" value="Unassembled WGS sequence"/>
</dbReference>
<keyword evidence="3" id="KW-0804">Transcription</keyword>
<reference evidence="6" key="1">
    <citation type="submission" date="2024-05" db="EMBL/GenBank/DDBJ databases">
        <title>Whole genome shotgun sequence of Streptomyces violascens NBRC 12920.</title>
        <authorList>
            <person name="Komaki H."/>
            <person name="Tamura T."/>
        </authorList>
    </citation>
    <scope>NUCLEOTIDE SEQUENCE</scope>
    <source>
        <strain evidence="6">NBRC 12920</strain>
    </source>
</reference>
<evidence type="ECO:0000256" key="1">
    <source>
        <dbReference type="ARBA" id="ARBA00023015"/>
    </source>
</evidence>
<dbReference type="Pfam" id="PF00440">
    <property type="entry name" value="TetR_N"/>
    <property type="match status" value="1"/>
</dbReference>
<evidence type="ECO:0000256" key="2">
    <source>
        <dbReference type="ARBA" id="ARBA00023125"/>
    </source>
</evidence>
<evidence type="ECO:0000256" key="4">
    <source>
        <dbReference type="PROSITE-ProRule" id="PRU00335"/>
    </source>
</evidence>
<gene>
    <name evidence="6" type="ORF">Sviol_47030</name>
</gene>
<evidence type="ECO:0000313" key="7">
    <source>
        <dbReference type="Proteomes" id="UP001050808"/>
    </source>
</evidence>
<dbReference type="PROSITE" id="PS50977">
    <property type="entry name" value="HTH_TETR_2"/>
    <property type="match status" value="1"/>
</dbReference>
<dbReference type="SUPFAM" id="SSF46689">
    <property type="entry name" value="Homeodomain-like"/>
    <property type="match status" value="1"/>
</dbReference>
<dbReference type="InterPro" id="IPR001647">
    <property type="entry name" value="HTH_TetR"/>
</dbReference>
<feature type="DNA-binding region" description="H-T-H motif" evidence="4">
    <location>
        <begin position="38"/>
        <end position="57"/>
    </location>
</feature>
<sequence>MIGEPTRDRRGERRSATRAEIREAAWEVARANGVAGLSLREVAQRVGLRPPSLYSYYDSKNALLDAMFAQGCQTLLQRQAAVPLDGDPQSTLAAVLRMFVGFCTEDPARYQLLFQRTVPGFMPTPESYAIAIRNIDTLRGQLAAAGIEDPAHMDMFTAVAAGLTDQQIANDPGGDRWTRLIDDAARMLLTHTQARATHPPTCSTSPGGPTDD</sequence>
<feature type="domain" description="HTH tetR-type" evidence="5">
    <location>
        <begin position="15"/>
        <end position="75"/>
    </location>
</feature>
<dbReference type="InterPro" id="IPR009057">
    <property type="entry name" value="Homeodomain-like_sf"/>
</dbReference>
<proteinExistence type="predicted"/>
<organism evidence="6 7">
    <name type="scientific">Streptomyces violascens</name>
    <dbReference type="NCBI Taxonomy" id="67381"/>
    <lineage>
        <taxon>Bacteria</taxon>
        <taxon>Bacillati</taxon>
        <taxon>Actinomycetota</taxon>
        <taxon>Actinomycetes</taxon>
        <taxon>Kitasatosporales</taxon>
        <taxon>Streptomycetaceae</taxon>
        <taxon>Streptomyces</taxon>
    </lineage>
</organism>
<keyword evidence="7" id="KW-1185">Reference proteome</keyword>
<dbReference type="EMBL" id="BNDY01000017">
    <property type="protein sequence ID" value="GHI40295.1"/>
    <property type="molecule type" value="Genomic_DNA"/>
</dbReference>
<name>A0ABQ3QSP6_9ACTN</name>
<dbReference type="SUPFAM" id="SSF48498">
    <property type="entry name" value="Tetracyclin repressor-like, C-terminal domain"/>
    <property type="match status" value="1"/>
</dbReference>
<keyword evidence="2 4" id="KW-0238">DNA-binding</keyword>
<dbReference type="InterPro" id="IPR050109">
    <property type="entry name" value="HTH-type_TetR-like_transc_reg"/>
</dbReference>
<dbReference type="InterPro" id="IPR036271">
    <property type="entry name" value="Tet_transcr_reg_TetR-rel_C_sf"/>
</dbReference>
<dbReference type="Gene3D" id="1.10.357.10">
    <property type="entry name" value="Tetracycline Repressor, domain 2"/>
    <property type="match status" value="1"/>
</dbReference>
<evidence type="ECO:0000313" key="6">
    <source>
        <dbReference type="EMBL" id="GHI40295.1"/>
    </source>
</evidence>
<evidence type="ECO:0000259" key="5">
    <source>
        <dbReference type="PROSITE" id="PS50977"/>
    </source>
</evidence>
<dbReference type="PANTHER" id="PTHR30055:SF234">
    <property type="entry name" value="HTH-TYPE TRANSCRIPTIONAL REGULATOR BETI"/>
    <property type="match status" value="1"/>
</dbReference>
<accession>A0ABQ3QSP6</accession>
<dbReference type="RefSeq" id="WP_226599141.1">
    <property type="nucleotide sequence ID" value="NZ_BMUA01000021.1"/>
</dbReference>
<protein>
    <recommendedName>
        <fullName evidence="5">HTH tetR-type domain-containing protein</fullName>
    </recommendedName>
</protein>
<comment type="caution">
    <text evidence="6">The sequence shown here is derived from an EMBL/GenBank/DDBJ whole genome shotgun (WGS) entry which is preliminary data.</text>
</comment>
<dbReference type="PANTHER" id="PTHR30055">
    <property type="entry name" value="HTH-TYPE TRANSCRIPTIONAL REGULATOR RUTR"/>
    <property type="match status" value="1"/>
</dbReference>
<keyword evidence="1" id="KW-0805">Transcription regulation</keyword>
<evidence type="ECO:0000256" key="3">
    <source>
        <dbReference type="ARBA" id="ARBA00023163"/>
    </source>
</evidence>